<dbReference type="RefSeq" id="WP_179500757.1">
    <property type="nucleotide sequence ID" value="NZ_JACCAA010000001.1"/>
</dbReference>
<proteinExistence type="predicted"/>
<dbReference type="GO" id="GO:0005524">
    <property type="term" value="F:ATP binding"/>
    <property type="evidence" value="ECO:0007669"/>
    <property type="project" value="UniProtKB-KW"/>
</dbReference>
<accession>A0A7Y9RVP5</accession>
<dbReference type="SMART" id="SM00490">
    <property type="entry name" value="HELICc"/>
    <property type="match status" value="1"/>
</dbReference>
<evidence type="ECO:0000313" key="8">
    <source>
        <dbReference type="Proteomes" id="UP000540656"/>
    </source>
</evidence>
<keyword evidence="3 7" id="KW-0347">Helicase</keyword>
<dbReference type="PROSITE" id="PS51192">
    <property type="entry name" value="HELICASE_ATP_BIND_1"/>
    <property type="match status" value="1"/>
</dbReference>
<keyword evidence="1" id="KW-0547">Nucleotide-binding</keyword>
<dbReference type="SUPFAM" id="SSF52540">
    <property type="entry name" value="P-loop containing nucleoside triphosphate hydrolases"/>
    <property type="match status" value="1"/>
</dbReference>
<protein>
    <submittedName>
        <fullName evidence="7">Superfamily II DNA/RNA helicase</fullName>
    </submittedName>
</protein>
<keyword evidence="8" id="KW-1185">Reference proteome</keyword>
<keyword evidence="4" id="KW-0067">ATP-binding</keyword>
<sequence length="860" mass="95503">MTHDLGKYAGPADADSLYDAFSEWAEQKGRPLYPHQDEAVIELLSGHNVILATPTGSGKSMVALGAHFAALCQDKVSFYTAPIKALVSEKFFDLCQVFGAENVGMLTGDASVNPDAPIIACTAEVLANIALREGESADVGTVIMDEFHFYSEPDRGWAWQVPILALPQAQFLLMSATLGDVTAFVDDLTRRTGNDTVLVDDAERPVPLTFTWAMTPLGETLEELVTTRQVPAYVVHFTQKDAVEHANTLLLPSSSLSKLLVSREEKEAIAERVGAFRFGAGFGRTLSKLVRNGIGVHHAGMLPKYRRLVEQLAQDGLLKVICGTDTLGVGINVPIRTVLFTGLSKFDGTRQRILRVREFQQIAGRAGRAGYDTAGYVVVQAPEHTIENERAKAKAAAKNDAMSAAKLAKKKSKAQLRKPPPGTVVWTEETFDRLVAGTPEQLVSRMRVDNSMLLNVVAREEDAFGVMRDLLRDNHEDPRNRVKLIRRALRLARSLLHSGVLTRLDEPDELGRRFVLTADLSDDFALNQPLAHFALAALDVLDPEDPEHTLEIVSVIEAVLEAPRQILFAQQNAARGEAVAEMKADGIEYDERMALLEEISWPQPLAELLGATYEIYRETHPWLPEDGLGPKSIVREMYSQGMSFTDFVGRYQLGRSEGLVLRYLTDAYRTLRHTVPESHRTPELEDLVEWLGETVRQTDSSLLDEWEALTDPDRIAEVIQGAPAPSRPLSRQERPFRVMIRNAMFNRVLLAARDDLDGLMRAERELADLFDPPRDVGMTRSEWDRALEDYYQEHDSIGTAGDARGPALLQIKETGRTWEVRQVIDDPEGHHDWIIEAVVDLDASDSLGQAIVTSVGMRRL</sequence>
<feature type="domain" description="Helicase ATP-binding" evidence="5">
    <location>
        <begin position="40"/>
        <end position="180"/>
    </location>
</feature>
<dbReference type="GO" id="GO:0016787">
    <property type="term" value="F:hydrolase activity"/>
    <property type="evidence" value="ECO:0007669"/>
    <property type="project" value="UniProtKB-KW"/>
</dbReference>
<dbReference type="Pfam" id="PF00270">
    <property type="entry name" value="DEAD"/>
    <property type="match status" value="1"/>
</dbReference>
<evidence type="ECO:0000256" key="4">
    <source>
        <dbReference type="ARBA" id="ARBA00022840"/>
    </source>
</evidence>
<reference evidence="7 8" key="1">
    <citation type="submission" date="2020-07" db="EMBL/GenBank/DDBJ databases">
        <title>Sequencing the genomes of 1000 actinobacteria strains.</title>
        <authorList>
            <person name="Klenk H.-P."/>
        </authorList>
    </citation>
    <scope>NUCLEOTIDE SEQUENCE [LARGE SCALE GENOMIC DNA]</scope>
    <source>
        <strain evidence="7 8">DSM 23819</strain>
    </source>
</reference>
<dbReference type="EMBL" id="JACCAA010000001">
    <property type="protein sequence ID" value="NYG57487.1"/>
    <property type="molecule type" value="Genomic_DNA"/>
</dbReference>
<evidence type="ECO:0000259" key="5">
    <source>
        <dbReference type="PROSITE" id="PS51192"/>
    </source>
</evidence>
<evidence type="ECO:0000256" key="3">
    <source>
        <dbReference type="ARBA" id="ARBA00022806"/>
    </source>
</evidence>
<dbReference type="PANTHER" id="PTHR12131">
    <property type="entry name" value="ATP-DEPENDENT RNA AND DNA HELICASE"/>
    <property type="match status" value="1"/>
</dbReference>
<dbReference type="InterPro" id="IPR011545">
    <property type="entry name" value="DEAD/DEAH_box_helicase_dom"/>
</dbReference>
<dbReference type="Gene3D" id="3.40.50.300">
    <property type="entry name" value="P-loop containing nucleotide triphosphate hydrolases"/>
    <property type="match status" value="2"/>
</dbReference>
<dbReference type="Pfam" id="PF12029">
    <property type="entry name" value="DUF3516"/>
    <property type="match status" value="1"/>
</dbReference>
<dbReference type="InterPro" id="IPR021904">
    <property type="entry name" value="DUF3516"/>
</dbReference>
<dbReference type="PROSITE" id="PS51194">
    <property type="entry name" value="HELICASE_CTER"/>
    <property type="match status" value="1"/>
</dbReference>
<comment type="caution">
    <text evidence="7">The sequence shown here is derived from an EMBL/GenBank/DDBJ whole genome shotgun (WGS) entry which is preliminary data.</text>
</comment>
<name>A0A7Y9RVP5_9ACTN</name>
<dbReference type="CDD" id="cd17921">
    <property type="entry name" value="DEXHc_Ski2"/>
    <property type="match status" value="1"/>
</dbReference>
<gene>
    <name evidence="7" type="ORF">BJ980_000410</name>
</gene>
<evidence type="ECO:0000259" key="6">
    <source>
        <dbReference type="PROSITE" id="PS51194"/>
    </source>
</evidence>
<evidence type="ECO:0000256" key="2">
    <source>
        <dbReference type="ARBA" id="ARBA00022801"/>
    </source>
</evidence>
<dbReference type="Pfam" id="PF00271">
    <property type="entry name" value="Helicase_C"/>
    <property type="match status" value="1"/>
</dbReference>
<dbReference type="InterPro" id="IPR027417">
    <property type="entry name" value="P-loop_NTPase"/>
</dbReference>
<dbReference type="GO" id="GO:0004386">
    <property type="term" value="F:helicase activity"/>
    <property type="evidence" value="ECO:0007669"/>
    <property type="project" value="UniProtKB-KW"/>
</dbReference>
<evidence type="ECO:0000313" key="7">
    <source>
        <dbReference type="EMBL" id="NYG57487.1"/>
    </source>
</evidence>
<dbReference type="SMART" id="SM00487">
    <property type="entry name" value="DEXDc"/>
    <property type="match status" value="1"/>
</dbReference>
<feature type="domain" description="Helicase C-terminal" evidence="6">
    <location>
        <begin position="220"/>
        <end position="413"/>
    </location>
</feature>
<dbReference type="AlphaFoldDB" id="A0A7Y9RVP5"/>
<organism evidence="7 8">
    <name type="scientific">Nocardioides daedukensis</name>
    <dbReference type="NCBI Taxonomy" id="634462"/>
    <lineage>
        <taxon>Bacteria</taxon>
        <taxon>Bacillati</taxon>
        <taxon>Actinomycetota</taxon>
        <taxon>Actinomycetes</taxon>
        <taxon>Propionibacteriales</taxon>
        <taxon>Nocardioidaceae</taxon>
        <taxon>Nocardioides</taxon>
    </lineage>
</organism>
<dbReference type="InterPro" id="IPR014001">
    <property type="entry name" value="Helicase_ATP-bd"/>
</dbReference>
<dbReference type="PANTHER" id="PTHR12131:SF1">
    <property type="entry name" value="ATP-DEPENDENT RNA HELICASE SUPV3L1, MITOCHONDRIAL-RELATED"/>
    <property type="match status" value="1"/>
</dbReference>
<dbReference type="Proteomes" id="UP000540656">
    <property type="component" value="Unassembled WGS sequence"/>
</dbReference>
<dbReference type="InterPro" id="IPR050699">
    <property type="entry name" value="RNA-DNA_Helicase"/>
</dbReference>
<dbReference type="InterPro" id="IPR001650">
    <property type="entry name" value="Helicase_C-like"/>
</dbReference>
<keyword evidence="2" id="KW-0378">Hydrolase</keyword>
<evidence type="ECO:0000256" key="1">
    <source>
        <dbReference type="ARBA" id="ARBA00022741"/>
    </source>
</evidence>
<dbReference type="GO" id="GO:0003676">
    <property type="term" value="F:nucleic acid binding"/>
    <property type="evidence" value="ECO:0007669"/>
    <property type="project" value="InterPro"/>
</dbReference>